<evidence type="ECO:0000256" key="2">
    <source>
        <dbReference type="SAM" id="MobiDB-lite"/>
    </source>
</evidence>
<dbReference type="Gene3D" id="3.10.20.650">
    <property type="match status" value="1"/>
</dbReference>
<proteinExistence type="predicted"/>
<protein>
    <submittedName>
        <fullName evidence="3">Uncharacterized protein</fullName>
    </submittedName>
</protein>
<evidence type="ECO:0000313" key="4">
    <source>
        <dbReference type="Proteomes" id="UP000318447"/>
    </source>
</evidence>
<reference evidence="4" key="1">
    <citation type="submission" date="2019-02" db="EMBL/GenBank/DDBJ databases">
        <title>FDA dAtabase for Regulatory Grade micrObial Sequences (FDA-ARGOS): Supporting development and validation of Infectious Disease Dx tests.</title>
        <authorList>
            <person name="Duncan R."/>
            <person name="Fisher C."/>
            <person name="Tallon L."/>
            <person name="Sadzewicz L."/>
            <person name="Sengamalay N."/>
            <person name="Ott S."/>
            <person name="Godinez A."/>
            <person name="Nagaraj S."/>
            <person name="Vavikolanu K."/>
            <person name="Nadendla S."/>
            <person name="Aluvathingal J."/>
            <person name="Sichtig H."/>
        </authorList>
    </citation>
    <scope>NUCLEOTIDE SEQUENCE [LARGE SCALE GENOMIC DNA]</scope>
    <source>
        <strain evidence="4">FDAARGOS_361</strain>
    </source>
</reference>
<feature type="compositionally biased region" description="Low complexity" evidence="2">
    <location>
        <begin position="590"/>
        <end position="602"/>
    </location>
</feature>
<dbReference type="EMBL" id="RHLC01000012">
    <property type="protein sequence ID" value="TPP54272.1"/>
    <property type="molecule type" value="Genomic_DNA"/>
</dbReference>
<feature type="region of interest" description="Disordered" evidence="2">
    <location>
        <begin position="144"/>
        <end position="174"/>
    </location>
</feature>
<dbReference type="VEuPathDB" id="TriTrypDB:LdBPK_281370.1"/>
<sequence length="1507" mass="167454">MSFTLMACTDIRGQKVNVELPFEQPPSSMEALRSTLEHLFRREEEAIKYSMGYTDMRACEPFTINRLQRYDDDSQSWADVTSIDVLQTYDQLYLFRKNSTKADISTQRELPPPRMSEFFYDPAAPGPFHTPCGSSRVNENGTAAALAPTSGGYGGTASPSQARPSAGSSPYRERTTPERVEYLFSLGSQHNDSVALTEKAFEHIFRMASVAFPVEVLQDLFDHFATRGDGGVGTATMSQVGFQEFATYFPVLVNIAYQRITNRNREEAIRAAQLDNAKQVKHARRQLQELEARLEAARKEVQQAEQHEARLQEDLYDISMQRDPEYCQDEQKLLDKEVSVFKYRERLSREERDYERLAIERRKRAVAASARARGATLYHPRQPQMLMVKRAARPRAAAAASATLRSSFYLFGKSGDCSESGEESDGVVPPMSGPGSSPKALVPYASNNALPPNPWRQRTTVDDLERAQRRNARGVAQFRPVLQAGGETSDSPLSESKPLLEPYLYAQDLARAATVDTWHLRRSRYLQRLRNGATTSREVGVADGGPRCHSSHLDTGMSALPRLGSGDDYPTNTRHSLNAAEKNALDSLRTRTSSTTPTTLPLLAPPSPVESAEITKESAVSRTDASASGWRMRSGANGAPPLLSGANPNVLAVRCLFQAARMEAAAAAAGNADWAVPSFPEPADEVVSSLSAQNTSESHRWQPRASLTHKPTGARLKGHADVMPSDYRDAVGPEVDTDTFPNVAAASGAASAAPLGLLGNWFIDDATCAFFGCWDTDRNEEELAKTSHSTVAPPSEHGVADILRDRMQQRVATFTSSSKYTLDEPPMAAKTHAILGKARLATNTSTQALLIEAARSERRSRAAAGAEAWPAQPASATSQNLLRAMRRLLYAEEYERGLLSQLAQQSSPTRWYSTLLPNGKDGIRFRLLIPPTMADDVAVHDRLYGAIRRASQAIAQPRRDAAAAEAARRRAPLPVLDKRSIDHSFCAADDAQVMVERAGAEKTLLFKRWTSLHENLSAQLRLFTEEVEQRRRLLGEFLSCKHPFPCMCLSCDLEVLAMSAVQLEPTVKPACWYASVVLSRHKDVLQKELLARYRAERHRLYDLFKVEFSALHTYKKLVSDEARRFRQMIRYHEFCLRAAASRKCEPQQPLSEDLPPADVVTPRPSSAGSTALTPEQTALLEVFDKSAAAPPMHAHLLHRGGARMWRLRQRRLRCCAAFDSPFFSYLLYTEVLTTVAAEEEVRTMRMASETAERAELKASMMAEEPFVRLSESERRARVRISAQRDEAYNALCAGPFVELQAAHAAELQTAQVAAYAKSCEEARQSFVVAAVAEKVAAEVGEMNWYRQFVFEMRQRSLTLLVAGRSAAQATAASREWLGRQQHVSLFNSEQRLRDRVALVEEPDARVRITAAAEASLRHARKRETCRLSEEAADMRRAVQRLAESAQRAHDAEEAAVRAQLQREERAADPSKRPSAKMRADTVNSFFRMTAEIEEDFDAFLPSLGSDS</sequence>
<feature type="compositionally biased region" description="Basic and acidic residues" evidence="2">
    <location>
        <begin position="1457"/>
        <end position="1471"/>
    </location>
</feature>
<feature type="region of interest" description="Disordered" evidence="2">
    <location>
        <begin position="589"/>
        <end position="631"/>
    </location>
</feature>
<feature type="compositionally biased region" description="Low complexity" evidence="2">
    <location>
        <begin position="426"/>
        <end position="438"/>
    </location>
</feature>
<dbReference type="VEuPathDB" id="TriTrypDB:LdCL_280018300"/>
<organism evidence="3 4">
    <name type="scientific">Leishmania donovani</name>
    <dbReference type="NCBI Taxonomy" id="5661"/>
    <lineage>
        <taxon>Eukaryota</taxon>
        <taxon>Discoba</taxon>
        <taxon>Euglenozoa</taxon>
        <taxon>Kinetoplastea</taxon>
        <taxon>Metakinetoplastina</taxon>
        <taxon>Trypanosomatida</taxon>
        <taxon>Trypanosomatidae</taxon>
        <taxon>Leishmaniinae</taxon>
        <taxon>Leishmania</taxon>
    </lineage>
</organism>
<feature type="compositionally biased region" description="Polar residues" evidence="2">
    <location>
        <begin position="157"/>
        <end position="168"/>
    </location>
</feature>
<name>A0A504XYP4_LEIDO</name>
<feature type="region of interest" description="Disordered" evidence="2">
    <location>
        <begin position="419"/>
        <end position="438"/>
    </location>
</feature>
<comment type="caution">
    <text evidence="3">The sequence shown here is derived from an EMBL/GenBank/DDBJ whole genome shotgun (WGS) entry which is preliminary data.</text>
</comment>
<dbReference type="VEuPathDB" id="TriTrypDB:LDHU3_28.1720"/>
<gene>
    <name evidence="3" type="ORF">CGC21_22155</name>
</gene>
<accession>A0A504XYP4</accession>
<dbReference type="VEuPathDB" id="TriTrypDB:LdBPK_281360.1"/>
<evidence type="ECO:0000256" key="1">
    <source>
        <dbReference type="SAM" id="Coils"/>
    </source>
</evidence>
<feature type="region of interest" description="Disordered" evidence="2">
    <location>
        <begin position="1457"/>
        <end position="1479"/>
    </location>
</feature>
<dbReference type="Proteomes" id="UP000318447">
    <property type="component" value="Unassembled WGS sequence"/>
</dbReference>
<feature type="coiled-coil region" evidence="1">
    <location>
        <begin position="277"/>
        <end position="314"/>
    </location>
</feature>
<dbReference type="VEuPathDB" id="TriTrypDB:LDHU3_28.1730"/>
<feature type="region of interest" description="Disordered" evidence="2">
    <location>
        <begin position="1146"/>
        <end position="1170"/>
    </location>
</feature>
<keyword evidence="1" id="KW-0175">Coiled coil</keyword>
<dbReference type="VEuPathDB" id="TriTrypDB:LdCL_280018200"/>
<evidence type="ECO:0000313" key="3">
    <source>
        <dbReference type="EMBL" id="TPP54272.1"/>
    </source>
</evidence>